<feature type="transmembrane region" description="Helical" evidence="4">
    <location>
        <begin position="915"/>
        <end position="937"/>
    </location>
</feature>
<dbReference type="SMART" id="SM00192">
    <property type="entry name" value="LDLa"/>
    <property type="match status" value="1"/>
</dbReference>
<evidence type="ECO:0000256" key="3">
    <source>
        <dbReference type="SAM" id="MobiDB-lite"/>
    </source>
</evidence>
<feature type="domain" description="CUB" evidence="5">
    <location>
        <begin position="87"/>
        <end position="221"/>
    </location>
</feature>
<proteinExistence type="predicted"/>
<feature type="region of interest" description="Disordered" evidence="3">
    <location>
        <begin position="946"/>
        <end position="977"/>
    </location>
</feature>
<dbReference type="SMART" id="SM00042">
    <property type="entry name" value="CUB"/>
    <property type="match status" value="5"/>
</dbReference>
<organism evidence="6 7">
    <name type="scientific">Ancylostoma duodenale</name>
    <dbReference type="NCBI Taxonomy" id="51022"/>
    <lineage>
        <taxon>Eukaryota</taxon>
        <taxon>Metazoa</taxon>
        <taxon>Ecdysozoa</taxon>
        <taxon>Nematoda</taxon>
        <taxon>Chromadorea</taxon>
        <taxon>Rhabditida</taxon>
        <taxon>Rhabditina</taxon>
        <taxon>Rhabditomorpha</taxon>
        <taxon>Strongyloidea</taxon>
        <taxon>Ancylostomatidae</taxon>
        <taxon>Ancylostomatinae</taxon>
        <taxon>Ancylostoma</taxon>
    </lineage>
</organism>
<dbReference type="InterPro" id="IPR036055">
    <property type="entry name" value="LDL_receptor-like_sf"/>
</dbReference>
<evidence type="ECO:0000256" key="4">
    <source>
        <dbReference type="SAM" id="Phobius"/>
    </source>
</evidence>
<dbReference type="InterPro" id="IPR035914">
    <property type="entry name" value="Sperma_CUB_dom_sf"/>
</dbReference>
<dbReference type="CDD" id="cd00112">
    <property type="entry name" value="LDLa"/>
    <property type="match status" value="1"/>
</dbReference>
<dbReference type="InterPro" id="IPR000859">
    <property type="entry name" value="CUB_dom"/>
</dbReference>
<dbReference type="Proteomes" id="UP000054047">
    <property type="component" value="Unassembled WGS sequence"/>
</dbReference>
<gene>
    <name evidence="6" type="ORF">ANCDUO_01636</name>
</gene>
<keyword evidence="4" id="KW-0812">Transmembrane</keyword>
<dbReference type="EMBL" id="KN726484">
    <property type="protein sequence ID" value="KIH68027.1"/>
    <property type="molecule type" value="Genomic_DNA"/>
</dbReference>
<feature type="domain" description="CUB" evidence="5">
    <location>
        <begin position="380"/>
        <end position="533"/>
    </location>
</feature>
<comment type="caution">
    <text evidence="2">Lacks conserved residue(s) required for the propagation of feature annotation.</text>
</comment>
<dbReference type="PANTHER" id="PTHR47537">
    <property type="entry name" value="CUBILIN"/>
    <property type="match status" value="1"/>
</dbReference>
<feature type="domain" description="CUB" evidence="5">
    <location>
        <begin position="549"/>
        <end position="669"/>
    </location>
</feature>
<evidence type="ECO:0000256" key="2">
    <source>
        <dbReference type="PROSITE-ProRule" id="PRU00124"/>
    </source>
</evidence>
<dbReference type="PANTHER" id="PTHR47537:SF6">
    <property type="entry name" value="CUB DOMAIN-CONTAINING PROTEIN"/>
    <property type="match status" value="1"/>
</dbReference>
<sequence>MERMRTLERVVETRIDLLEWESPAPKEDCAACRALDCDIIFALLFTMVIACLLVLIMVFWLKGVLQYEDTNYVAREHLWQSSLRSECDRVFDEKNPRGEFQFPLLPKEPTDNSIEKNITLPRNLQCVYTFVAGPRQRVKLEFEHFHLAGSSESCEIEYVDIYSELERVESDLLSASLGGRYCGTVSPHVRISLHRVLVLVFHSRAREVDRQFGFRGRYSFIPDTKYQAGIPLNGEDGCDFLIEASKRKKGAIFSPTYPGTYPKNFHCSYLLKGRAGQRIRLFFRDFDIYFGGEHCPYDSVTIFDGPTTSSPIIKKVCGLQQRTELYSVGTEALIHFNTTNPAKADPRGFVVEYEFSSRFVDVAQLLHGQKGVTHMRGTECDVRVESNRETTHYIYSPKYPEMYPPNTTCTYILDGLQGDQNLEKVILTFEEFAVLSDDDSAIVVTDPLSLDDITCPAAWVGIAISDATMKATLSSTDESNFESTLCERIPSSSPLRGPYVSTGPRMVVQFGTTDKLITDGLHPSGFKAKVEFKTDFGVTGESIGTSNECLFRFRSPMGFFNSPRYPANYPLDTNCTYFIEGKPGQQILIHFEQFALYVGKDEDRCKDWLEIYDVFQDSGDERLVLQERYCSDTLPGPTVSAFGAYAMRVVFSSDSTGSGNGFKALYEIRPAAKEDIPSHETKEPRGEGAYRCGRRIRASETTPTGFVMSPNYPVKYNKDVHCDWEITARDGYRILLTMVKMEIEGEMTASKAHCQKAVIRVSGAPRPEYCGTNQNVFTPFVTKNNSVRISFLTSPDKVNGLKGFNMSWTEVREVKEMSECSSSSEYMCTYSKLCISSMLRCNGDANCGYQDDTDETHCARVQSSVYGSLSLLFSNSAMHQPSITTYWLVAVSSILLTVCCANNGARKESSTDKTIVIAGVFCGGTFLFICIFFCYLFKSKLERKKKRQRSHGSRHRHRQPYRSQKPVGKSIADSELPSPATSRFVHHDATGILPPITLHTIADQDQTFYG</sequence>
<keyword evidence="1" id="KW-1015">Disulfide bond</keyword>
<dbReference type="CDD" id="cd00041">
    <property type="entry name" value="CUB"/>
    <property type="match status" value="5"/>
</dbReference>
<keyword evidence="4" id="KW-0472">Membrane</keyword>
<protein>
    <submittedName>
        <fullName evidence="6">CUB domain protein</fullName>
    </submittedName>
</protein>
<feature type="domain" description="CUB" evidence="5">
    <location>
        <begin position="692"/>
        <end position="811"/>
    </location>
</feature>
<dbReference type="InterPro" id="IPR002172">
    <property type="entry name" value="LDrepeatLR_classA_rpt"/>
</dbReference>
<dbReference type="Pfam" id="PF00431">
    <property type="entry name" value="CUB"/>
    <property type="match status" value="5"/>
</dbReference>
<feature type="compositionally biased region" description="Basic residues" evidence="3">
    <location>
        <begin position="946"/>
        <end position="960"/>
    </location>
</feature>
<keyword evidence="7" id="KW-1185">Reference proteome</keyword>
<evidence type="ECO:0000259" key="5">
    <source>
        <dbReference type="PROSITE" id="PS01180"/>
    </source>
</evidence>
<dbReference type="PROSITE" id="PS50068">
    <property type="entry name" value="LDLRA_2"/>
    <property type="match status" value="1"/>
</dbReference>
<dbReference type="SUPFAM" id="SSF49854">
    <property type="entry name" value="Spermadhesin, CUB domain"/>
    <property type="match status" value="5"/>
</dbReference>
<dbReference type="AlphaFoldDB" id="A0A0C2DYE8"/>
<feature type="domain" description="CUB" evidence="5">
    <location>
        <begin position="238"/>
        <end position="356"/>
    </location>
</feature>
<dbReference type="InterPro" id="IPR053207">
    <property type="entry name" value="Non-NMDA_GluR_Accessory"/>
</dbReference>
<evidence type="ECO:0000313" key="6">
    <source>
        <dbReference type="EMBL" id="KIH68027.1"/>
    </source>
</evidence>
<dbReference type="OrthoDB" id="6022136at2759"/>
<name>A0A0C2DYE8_9BILA</name>
<reference evidence="6 7" key="1">
    <citation type="submission" date="2013-12" db="EMBL/GenBank/DDBJ databases">
        <title>Draft genome of the parsitic nematode Ancylostoma duodenale.</title>
        <authorList>
            <person name="Mitreva M."/>
        </authorList>
    </citation>
    <scope>NUCLEOTIDE SEQUENCE [LARGE SCALE GENOMIC DNA]</scope>
    <source>
        <strain evidence="6 7">Zhejiang</strain>
    </source>
</reference>
<dbReference type="PROSITE" id="PS01180">
    <property type="entry name" value="CUB"/>
    <property type="match status" value="5"/>
</dbReference>
<dbReference type="GO" id="GO:0005886">
    <property type="term" value="C:plasma membrane"/>
    <property type="evidence" value="ECO:0007669"/>
    <property type="project" value="TreeGrafter"/>
</dbReference>
<keyword evidence="4" id="KW-1133">Transmembrane helix</keyword>
<evidence type="ECO:0000256" key="1">
    <source>
        <dbReference type="ARBA" id="ARBA00023157"/>
    </source>
</evidence>
<evidence type="ECO:0000313" key="7">
    <source>
        <dbReference type="Proteomes" id="UP000054047"/>
    </source>
</evidence>
<dbReference type="Gene3D" id="4.10.400.10">
    <property type="entry name" value="Low-density Lipoprotein Receptor"/>
    <property type="match status" value="1"/>
</dbReference>
<accession>A0A0C2DYE8</accession>
<feature type="transmembrane region" description="Helical" evidence="4">
    <location>
        <begin position="39"/>
        <end position="61"/>
    </location>
</feature>
<dbReference type="Gene3D" id="2.60.120.290">
    <property type="entry name" value="Spermadhesin, CUB domain"/>
    <property type="match status" value="5"/>
</dbReference>